<dbReference type="InterPro" id="IPR047746">
    <property type="entry name" value="Dae2/Tae2-like"/>
</dbReference>
<dbReference type="NCBIfam" id="NF033857">
    <property type="entry name" value="BPSL0067_fam"/>
    <property type="match status" value="1"/>
</dbReference>
<dbReference type="AlphaFoldDB" id="A0A0K1E9Z1"/>
<evidence type="ECO:0000313" key="1">
    <source>
        <dbReference type="EMBL" id="AKT37680.1"/>
    </source>
</evidence>
<dbReference type="RefSeq" id="WP_050430011.1">
    <property type="nucleotide sequence ID" value="NZ_CP012159.1"/>
</dbReference>
<sequence length="114" mass="12765">MAYIARTPEVHEGKWVGESKECVAFVKHAAHAPWTRAWKKGERVVGNLSIQAGTAIACGWDAHGNYPSNPTGNHAAIYIGQVGDQIEVWDQSRDMPVARRTKFHKEDRAYHVIE</sequence>
<dbReference type="Proteomes" id="UP000067626">
    <property type="component" value="Chromosome"/>
</dbReference>
<organism evidence="1 2">
    <name type="scientific">Chondromyces crocatus</name>
    <dbReference type="NCBI Taxonomy" id="52"/>
    <lineage>
        <taxon>Bacteria</taxon>
        <taxon>Pseudomonadati</taxon>
        <taxon>Myxococcota</taxon>
        <taxon>Polyangia</taxon>
        <taxon>Polyangiales</taxon>
        <taxon>Polyangiaceae</taxon>
        <taxon>Chondromyces</taxon>
    </lineage>
</organism>
<proteinExistence type="predicted"/>
<protein>
    <recommendedName>
        <fullName evidence="3">BPSL0067 family protein</fullName>
    </recommendedName>
</protein>
<evidence type="ECO:0008006" key="3">
    <source>
        <dbReference type="Google" id="ProtNLM"/>
    </source>
</evidence>
<dbReference type="EMBL" id="CP012159">
    <property type="protein sequence ID" value="AKT37680.1"/>
    <property type="molecule type" value="Genomic_DNA"/>
</dbReference>
<dbReference type="KEGG" id="ccro:CMC5_018220"/>
<name>A0A0K1E9Z1_CHOCO</name>
<gene>
    <name evidence="1" type="ORF">CMC5_018220</name>
</gene>
<keyword evidence="2" id="KW-1185">Reference proteome</keyword>
<accession>A0A0K1E9Z1</accession>
<evidence type="ECO:0000313" key="2">
    <source>
        <dbReference type="Proteomes" id="UP000067626"/>
    </source>
</evidence>
<dbReference type="OrthoDB" id="1551241at2"/>
<reference evidence="1 2" key="1">
    <citation type="submission" date="2015-07" db="EMBL/GenBank/DDBJ databases">
        <title>Genome analysis of myxobacterium Chondromyces crocatus Cm c5 reveals a high potential for natural compound synthesis and the genetic basis for the loss of fruiting body formation.</title>
        <authorList>
            <person name="Zaburannyi N."/>
            <person name="Bunk B."/>
            <person name="Maier J."/>
            <person name="Overmann J."/>
            <person name="Mueller R."/>
        </authorList>
    </citation>
    <scope>NUCLEOTIDE SEQUENCE [LARGE SCALE GENOMIC DNA]</scope>
    <source>
        <strain evidence="1 2">Cm c5</strain>
    </source>
</reference>